<dbReference type="InterPro" id="IPR038390">
    <property type="entry name" value="Metal_Tscrpt_repr_sf"/>
</dbReference>
<gene>
    <name evidence="1" type="ORF">A3B49_01415</name>
</gene>
<name>A0A1F5MIP7_9BACT</name>
<protein>
    <recommendedName>
        <fullName evidence="3">Transcriptional regulator</fullName>
    </recommendedName>
</protein>
<dbReference type="GO" id="GO:0045892">
    <property type="term" value="P:negative regulation of DNA-templated transcription"/>
    <property type="evidence" value="ECO:0007669"/>
    <property type="project" value="UniProtKB-ARBA"/>
</dbReference>
<evidence type="ECO:0008006" key="3">
    <source>
        <dbReference type="Google" id="ProtNLM"/>
    </source>
</evidence>
<dbReference type="PANTHER" id="PTHR33677:SF3">
    <property type="entry name" value="COPPER-SENSING TRANSCRIPTIONAL REPRESSOR RICR"/>
    <property type="match status" value="1"/>
</dbReference>
<reference evidence="1 2" key="1">
    <citation type="journal article" date="2016" name="Nat. Commun.">
        <title>Thousands of microbial genomes shed light on interconnected biogeochemical processes in an aquifer system.</title>
        <authorList>
            <person name="Anantharaman K."/>
            <person name="Brown C.T."/>
            <person name="Hug L.A."/>
            <person name="Sharon I."/>
            <person name="Castelle C.J."/>
            <person name="Probst A.J."/>
            <person name="Thomas B.C."/>
            <person name="Singh A."/>
            <person name="Wilkins M.J."/>
            <person name="Karaoz U."/>
            <person name="Brodie E.L."/>
            <person name="Williams K.H."/>
            <person name="Hubbard S.S."/>
            <person name="Banfield J.F."/>
        </authorList>
    </citation>
    <scope>NUCLEOTIDE SEQUENCE [LARGE SCALE GENOMIC DNA]</scope>
</reference>
<evidence type="ECO:0000313" key="1">
    <source>
        <dbReference type="EMBL" id="OGE65199.1"/>
    </source>
</evidence>
<dbReference type="Pfam" id="PF02583">
    <property type="entry name" value="Trns_repr_metal"/>
    <property type="match status" value="1"/>
</dbReference>
<proteinExistence type="predicted"/>
<accession>A0A1F5MIP7</accession>
<dbReference type="PANTHER" id="PTHR33677">
    <property type="entry name" value="TRANSCRIPTIONAL REPRESSOR FRMR-RELATED"/>
    <property type="match status" value="1"/>
</dbReference>
<dbReference type="GO" id="GO:0003677">
    <property type="term" value="F:DNA binding"/>
    <property type="evidence" value="ECO:0007669"/>
    <property type="project" value="InterPro"/>
</dbReference>
<dbReference type="EMBL" id="MFDO01000023">
    <property type="protein sequence ID" value="OGE65199.1"/>
    <property type="molecule type" value="Genomic_DNA"/>
</dbReference>
<comment type="caution">
    <text evidence="1">The sequence shown here is derived from an EMBL/GenBank/DDBJ whole genome shotgun (WGS) entry which is preliminary data.</text>
</comment>
<dbReference type="GO" id="GO:0046872">
    <property type="term" value="F:metal ion binding"/>
    <property type="evidence" value="ECO:0007669"/>
    <property type="project" value="InterPro"/>
</dbReference>
<dbReference type="InterPro" id="IPR003735">
    <property type="entry name" value="Metal_Tscrpt_repr"/>
</dbReference>
<sequence length="89" mass="10422">MKDMTHQQRVTHRLKIAKGQLDTVLKMAEEGRYCIDVIYQSRAVQSALREIDYLILENHLQTCVVDFVKKGKTKQSVREIIKIFRSSNE</sequence>
<dbReference type="Proteomes" id="UP000178017">
    <property type="component" value="Unassembled WGS sequence"/>
</dbReference>
<dbReference type="Gene3D" id="1.20.58.1000">
    <property type="entry name" value="Metal-sensitive repressor, helix protomer"/>
    <property type="match status" value="1"/>
</dbReference>
<evidence type="ECO:0000313" key="2">
    <source>
        <dbReference type="Proteomes" id="UP000178017"/>
    </source>
</evidence>
<dbReference type="AlphaFoldDB" id="A0A1F5MIP7"/>
<organism evidence="1 2">
    <name type="scientific">Candidatus Daviesbacteria bacterium RIFCSPLOWO2_01_FULL_40_24</name>
    <dbReference type="NCBI Taxonomy" id="1797787"/>
    <lineage>
        <taxon>Bacteria</taxon>
        <taxon>Candidatus Daviesiibacteriota</taxon>
    </lineage>
</organism>